<evidence type="ECO:0000313" key="4">
    <source>
        <dbReference type="Proteomes" id="UP000515158"/>
    </source>
</evidence>
<evidence type="ECO:0000259" key="3">
    <source>
        <dbReference type="Pfam" id="PF12972"/>
    </source>
</evidence>
<protein>
    <submittedName>
        <fullName evidence="5">Alpha-N-acetylglucosaminidase isoform X1</fullName>
    </submittedName>
</protein>
<dbReference type="Proteomes" id="UP000515158">
    <property type="component" value="Unplaced"/>
</dbReference>
<feature type="domain" description="Alpha-N-acetylglucosaminidase tim-barrel" evidence="2">
    <location>
        <begin position="1"/>
        <end position="308"/>
    </location>
</feature>
<feature type="domain" description="Alpha-N-acetylglucosaminidase C-terminal" evidence="3">
    <location>
        <begin position="317"/>
        <end position="614"/>
    </location>
</feature>
<sequence>MALNGINMALAFTGQEAVWERVYLQLGLDQGDVDRHFTGPAFLAWQRMGNVRGWAGPLRPSWHSHSRVLQHRILARMRELGMVAVLPAFAGHVPRGFQRLFPNSSTTPLQRWNRFPDEYCCPLLLDPTDPVFKRVGTLFMRELIAEFGTDHVYNSDTFNEMQPADGRPEYLAQVGKAIFDSLVEVDPKAVWMIQNWLFVHDAPFWTDSRAKALLTSVPTGRMLVLDLMAELHPQYLRLQSYYGQPFIWCMLHNFGGTLGLYGAVNNVNRNVFEARAMPNSTMVGTGLTMEGTGQNYVMYDFANELAWRAEPANLTDWFSRYATRRYGASNAAADESWQLLKSFAGQRVHVPRDVEEPRQVHRREAPHPAAQASGQRVLQRGPSLQPPRPLRPHAGAVTRPGGARNATRVWYSVEAVRDAWQKLLAAGSARAVRANANYRHDVVDLARQGLQLAAAAVYKQAVMAFNKRRLDALRKWSAQMMEVFSDLERVLSTDQLFMLGPWLRNARQRATTELEEAVYEWNARNQLTLWGPRGEIKDYAAKQWAGLVSHYYRPRWQRFLDALDRALAEGRAFNQTAVSHDIFVNVEEPFTLDRADFPTKPSGDAWAVSQELFARWSPLLTSKSVLKKGQAAAWASTKTPPPAASSSQTPAAHKYTTEPSVVTVL</sequence>
<dbReference type="PANTHER" id="PTHR12872">
    <property type="entry name" value="ALPHA-N-ACETYLGLUCOSAMINIDASE"/>
    <property type="match status" value="1"/>
</dbReference>
<dbReference type="Gene3D" id="1.20.120.670">
    <property type="entry name" value="N-acetyl-b-d-glucoasminidase"/>
    <property type="match status" value="1"/>
</dbReference>
<accession>A0A6P9A9G1</accession>
<dbReference type="InterPro" id="IPR007781">
    <property type="entry name" value="NAGLU"/>
</dbReference>
<dbReference type="PANTHER" id="PTHR12872:SF1">
    <property type="entry name" value="ALPHA-N-ACETYLGLUCOSAMINIDASE"/>
    <property type="match status" value="1"/>
</dbReference>
<dbReference type="InterPro" id="IPR024732">
    <property type="entry name" value="NAGLU_C"/>
</dbReference>
<name>A0A6P9A9G1_THRPL</name>
<evidence type="ECO:0000259" key="2">
    <source>
        <dbReference type="Pfam" id="PF05089"/>
    </source>
</evidence>
<dbReference type="KEGG" id="tpal:117653243"/>
<evidence type="ECO:0000256" key="1">
    <source>
        <dbReference type="SAM" id="MobiDB-lite"/>
    </source>
</evidence>
<organism evidence="5">
    <name type="scientific">Thrips palmi</name>
    <name type="common">Melon thrips</name>
    <dbReference type="NCBI Taxonomy" id="161013"/>
    <lineage>
        <taxon>Eukaryota</taxon>
        <taxon>Metazoa</taxon>
        <taxon>Ecdysozoa</taxon>
        <taxon>Arthropoda</taxon>
        <taxon>Hexapoda</taxon>
        <taxon>Insecta</taxon>
        <taxon>Pterygota</taxon>
        <taxon>Neoptera</taxon>
        <taxon>Paraneoptera</taxon>
        <taxon>Thysanoptera</taxon>
        <taxon>Terebrantia</taxon>
        <taxon>Thripoidea</taxon>
        <taxon>Thripidae</taxon>
        <taxon>Thrips</taxon>
    </lineage>
</organism>
<dbReference type="Pfam" id="PF12972">
    <property type="entry name" value="NAGLU_C"/>
    <property type="match status" value="1"/>
</dbReference>
<dbReference type="FunCoup" id="A0A6P9A9G1">
    <property type="interactions" value="211"/>
</dbReference>
<feature type="compositionally biased region" description="Low complexity" evidence="1">
    <location>
        <begin position="633"/>
        <end position="652"/>
    </location>
</feature>
<dbReference type="InterPro" id="IPR024733">
    <property type="entry name" value="NAGLU_tim-barrel"/>
</dbReference>
<gene>
    <name evidence="5" type="primary">LOC117653243</name>
</gene>
<dbReference type="CTD" id="4669"/>
<feature type="region of interest" description="Disordered" evidence="1">
    <location>
        <begin position="633"/>
        <end position="665"/>
    </location>
</feature>
<feature type="compositionally biased region" description="Basic and acidic residues" evidence="1">
    <location>
        <begin position="350"/>
        <end position="366"/>
    </location>
</feature>
<dbReference type="OrthoDB" id="64736at2759"/>
<dbReference type="Gene3D" id="3.20.20.80">
    <property type="entry name" value="Glycosidases"/>
    <property type="match status" value="1"/>
</dbReference>
<dbReference type="RefSeq" id="XP_034254683.1">
    <property type="nucleotide sequence ID" value="XM_034398792.1"/>
</dbReference>
<evidence type="ECO:0000313" key="5">
    <source>
        <dbReference type="RefSeq" id="XP_034254683.1"/>
    </source>
</evidence>
<dbReference type="InParanoid" id="A0A6P9A9G1"/>
<reference evidence="5" key="1">
    <citation type="submission" date="2025-08" db="UniProtKB">
        <authorList>
            <consortium name="RefSeq"/>
        </authorList>
    </citation>
    <scope>IDENTIFICATION</scope>
    <source>
        <tissue evidence="5">Total insect</tissue>
    </source>
</reference>
<dbReference type="AlphaFoldDB" id="A0A6P9A9G1"/>
<keyword evidence="4" id="KW-1185">Reference proteome</keyword>
<proteinExistence type="predicted"/>
<dbReference type="GeneID" id="117653243"/>
<feature type="region of interest" description="Disordered" evidence="1">
    <location>
        <begin position="350"/>
        <end position="401"/>
    </location>
</feature>
<dbReference type="Pfam" id="PF05089">
    <property type="entry name" value="NAGLU"/>
    <property type="match status" value="1"/>
</dbReference>